<dbReference type="EMBL" id="JAEHFW010000001">
    <property type="protein sequence ID" value="MBK0377740.1"/>
    <property type="molecule type" value="Genomic_DNA"/>
</dbReference>
<dbReference type="Proteomes" id="UP000613193">
    <property type="component" value="Unassembled WGS sequence"/>
</dbReference>
<keyword evidence="1" id="KW-0732">Signal</keyword>
<reference evidence="2" key="1">
    <citation type="submission" date="2020-12" db="EMBL/GenBank/DDBJ databases">
        <title>Bacterial novel species Mucilaginibacter sp. SD-g isolated from soil.</title>
        <authorList>
            <person name="Jung H.-Y."/>
        </authorList>
    </citation>
    <scope>NUCLEOTIDE SEQUENCE</scope>
    <source>
        <strain evidence="2">SD-g</strain>
    </source>
</reference>
<feature type="signal peptide" evidence="1">
    <location>
        <begin position="1"/>
        <end position="25"/>
    </location>
</feature>
<dbReference type="Pfam" id="PF11138">
    <property type="entry name" value="DUF2911"/>
    <property type="match status" value="1"/>
</dbReference>
<dbReference type="InterPro" id="IPR021314">
    <property type="entry name" value="DUF2911"/>
</dbReference>
<gene>
    <name evidence="2" type="ORF">I5M19_00365</name>
</gene>
<evidence type="ECO:0000313" key="2">
    <source>
        <dbReference type="EMBL" id="MBK0377740.1"/>
    </source>
</evidence>
<organism evidence="2 3">
    <name type="scientific">Mucilaginibacter segetis</name>
    <dbReference type="NCBI Taxonomy" id="2793071"/>
    <lineage>
        <taxon>Bacteria</taxon>
        <taxon>Pseudomonadati</taxon>
        <taxon>Bacteroidota</taxon>
        <taxon>Sphingobacteriia</taxon>
        <taxon>Sphingobacteriales</taxon>
        <taxon>Sphingobacteriaceae</taxon>
        <taxon>Mucilaginibacter</taxon>
    </lineage>
</organism>
<proteinExistence type="predicted"/>
<dbReference type="RefSeq" id="WP_200062922.1">
    <property type="nucleotide sequence ID" value="NZ_JAEHFW010000001.1"/>
</dbReference>
<evidence type="ECO:0000313" key="3">
    <source>
        <dbReference type="Proteomes" id="UP000613193"/>
    </source>
</evidence>
<keyword evidence="3" id="KW-1185">Reference proteome</keyword>
<dbReference type="AlphaFoldDB" id="A0A934UL95"/>
<sequence length="171" mass="18848">MRKTFQLKATASLVIALLFSAMAWAQKPIASPRDSVSGVVAGSQITINYGSPSVKGRQVFGGLEKYGNVWRTGANKATVFTTSKDIMVEGKKLPAGTYGFFAIPTETTWTIIFNNVADQWGAFKYDESKDQLRVTVTPVKSAMNERLVYKINKKGFSLNWDKLSVPVKISK</sequence>
<evidence type="ECO:0000256" key="1">
    <source>
        <dbReference type="SAM" id="SignalP"/>
    </source>
</evidence>
<comment type="caution">
    <text evidence="2">The sequence shown here is derived from an EMBL/GenBank/DDBJ whole genome shotgun (WGS) entry which is preliminary data.</text>
</comment>
<accession>A0A934UL95</accession>
<protein>
    <submittedName>
        <fullName evidence="2">DUF2911 domain-containing protein</fullName>
    </submittedName>
</protein>
<feature type="chain" id="PRO_5037093789" evidence="1">
    <location>
        <begin position="26"/>
        <end position="171"/>
    </location>
</feature>
<name>A0A934UL95_9SPHI</name>